<gene>
    <name evidence="1" type="ORF">B0H15DRAFT_807899</name>
</gene>
<evidence type="ECO:0000313" key="2">
    <source>
        <dbReference type="Proteomes" id="UP001222325"/>
    </source>
</evidence>
<keyword evidence="2" id="KW-1185">Reference proteome</keyword>
<organism evidence="1 2">
    <name type="scientific">Mycena belliarum</name>
    <dbReference type="NCBI Taxonomy" id="1033014"/>
    <lineage>
        <taxon>Eukaryota</taxon>
        <taxon>Fungi</taxon>
        <taxon>Dikarya</taxon>
        <taxon>Basidiomycota</taxon>
        <taxon>Agaricomycotina</taxon>
        <taxon>Agaricomycetes</taxon>
        <taxon>Agaricomycetidae</taxon>
        <taxon>Agaricales</taxon>
        <taxon>Marasmiineae</taxon>
        <taxon>Mycenaceae</taxon>
        <taxon>Mycena</taxon>
    </lineage>
</organism>
<sequence length="230" mass="25573">MDLTPFQFTFSSTAVPPTSGPTLLMPTQSTFGSVDDGAGRGPRAEAQARYRAKNRAEEQAKARERMRALRLARRPRQQGVERPVEASAELRSSEIFALYCRHVSHHTQDIHGSRLDAEFMAGWHRLMERGEPFDREDAVFAIRYGRRGGRAGSPDEAEIGRQLDDLRLSAAIMVFDEGNEEAAAAYGKVCAAGPGELDEDDLEFMFRHVVPAPDLEQLRGCSCNADRMAF</sequence>
<name>A0AAD6TMC0_9AGAR</name>
<evidence type="ECO:0000313" key="1">
    <source>
        <dbReference type="EMBL" id="KAJ7062416.1"/>
    </source>
</evidence>
<dbReference type="Proteomes" id="UP001222325">
    <property type="component" value="Unassembled WGS sequence"/>
</dbReference>
<dbReference type="EMBL" id="JARJCN010000234">
    <property type="protein sequence ID" value="KAJ7062416.1"/>
    <property type="molecule type" value="Genomic_DNA"/>
</dbReference>
<dbReference type="AlphaFoldDB" id="A0AAD6TMC0"/>
<comment type="caution">
    <text evidence="1">The sequence shown here is derived from an EMBL/GenBank/DDBJ whole genome shotgun (WGS) entry which is preliminary data.</text>
</comment>
<accession>A0AAD6TMC0</accession>
<reference evidence="1" key="1">
    <citation type="submission" date="2023-03" db="EMBL/GenBank/DDBJ databases">
        <title>Massive genome expansion in bonnet fungi (Mycena s.s.) driven by repeated elements and novel gene families across ecological guilds.</title>
        <authorList>
            <consortium name="Lawrence Berkeley National Laboratory"/>
            <person name="Harder C.B."/>
            <person name="Miyauchi S."/>
            <person name="Viragh M."/>
            <person name="Kuo A."/>
            <person name="Thoen E."/>
            <person name="Andreopoulos B."/>
            <person name="Lu D."/>
            <person name="Skrede I."/>
            <person name="Drula E."/>
            <person name="Henrissat B."/>
            <person name="Morin E."/>
            <person name="Kohler A."/>
            <person name="Barry K."/>
            <person name="LaButti K."/>
            <person name="Morin E."/>
            <person name="Salamov A."/>
            <person name="Lipzen A."/>
            <person name="Mereny Z."/>
            <person name="Hegedus B."/>
            <person name="Baldrian P."/>
            <person name="Stursova M."/>
            <person name="Weitz H."/>
            <person name="Taylor A."/>
            <person name="Grigoriev I.V."/>
            <person name="Nagy L.G."/>
            <person name="Martin F."/>
            <person name="Kauserud H."/>
        </authorList>
    </citation>
    <scope>NUCLEOTIDE SEQUENCE</scope>
    <source>
        <strain evidence="1">CBHHK173m</strain>
    </source>
</reference>
<protein>
    <submittedName>
        <fullName evidence="1">Uncharacterized protein</fullName>
    </submittedName>
</protein>
<proteinExistence type="predicted"/>